<evidence type="ECO:0000256" key="19">
    <source>
        <dbReference type="SAM" id="Phobius"/>
    </source>
</evidence>
<dbReference type="PROSITE" id="PS01187">
    <property type="entry name" value="EGF_CA"/>
    <property type="match status" value="1"/>
</dbReference>
<dbReference type="PROSITE" id="PS00107">
    <property type="entry name" value="PROTEIN_KINASE_ATP"/>
    <property type="match status" value="1"/>
</dbReference>
<evidence type="ECO:0000256" key="6">
    <source>
        <dbReference type="ARBA" id="ARBA00022840"/>
    </source>
</evidence>
<keyword evidence="9" id="KW-0829">Tyrosine-protein kinase</keyword>
<dbReference type="SMART" id="SM00219">
    <property type="entry name" value="TyrKc"/>
    <property type="match status" value="1"/>
</dbReference>
<evidence type="ECO:0000256" key="13">
    <source>
        <dbReference type="PIRSR" id="PIRSR000615-1"/>
    </source>
</evidence>
<feature type="transmembrane region" description="Helical" evidence="19">
    <location>
        <begin position="196"/>
        <end position="222"/>
    </location>
</feature>
<dbReference type="SUPFAM" id="SSF56112">
    <property type="entry name" value="Protein kinase-like (PK-like)"/>
    <property type="match status" value="1"/>
</dbReference>
<dbReference type="Gene3D" id="2.10.25.10">
    <property type="entry name" value="Laminin"/>
    <property type="match status" value="1"/>
</dbReference>
<dbReference type="InterPro" id="IPR018097">
    <property type="entry name" value="EGF_Ca-bd_CS"/>
</dbReference>
<evidence type="ECO:0000256" key="16">
    <source>
        <dbReference type="PIRSR" id="PIRSR000615-4"/>
    </source>
</evidence>
<dbReference type="AlphaFoldDB" id="A0A914AFI7"/>
<dbReference type="SUPFAM" id="SSF57196">
    <property type="entry name" value="EGF/Laminin"/>
    <property type="match status" value="1"/>
</dbReference>
<evidence type="ECO:0000256" key="9">
    <source>
        <dbReference type="ARBA" id="ARBA00023137"/>
    </source>
</evidence>
<evidence type="ECO:0000259" key="21">
    <source>
        <dbReference type="PROSITE" id="PS50026"/>
    </source>
</evidence>
<dbReference type="InterPro" id="IPR000742">
    <property type="entry name" value="EGF"/>
</dbReference>
<evidence type="ECO:0000256" key="2">
    <source>
        <dbReference type="ARBA" id="ARBA00022679"/>
    </source>
</evidence>
<dbReference type="EnsemblMetazoa" id="XM_038206574.1">
    <property type="protein sequence ID" value="XP_038062502.1"/>
    <property type="gene ID" value="LOC119732989"/>
</dbReference>
<dbReference type="InterPro" id="IPR000719">
    <property type="entry name" value="Prot_kinase_dom"/>
</dbReference>
<dbReference type="SUPFAM" id="SSF48726">
    <property type="entry name" value="Immunoglobulin"/>
    <property type="match status" value="1"/>
</dbReference>
<dbReference type="Proteomes" id="UP000887568">
    <property type="component" value="Unplaced"/>
</dbReference>
<dbReference type="OMA" id="DNCLVMA"/>
<feature type="binding site" evidence="14">
    <location>
        <position position="433"/>
    </location>
    <ligand>
        <name>ATP</name>
        <dbReference type="ChEBI" id="CHEBI:30616"/>
    </ligand>
</feature>
<keyword evidence="7 19" id="KW-1133">Transmembrane helix</keyword>
<dbReference type="GO" id="GO:0004714">
    <property type="term" value="F:transmembrane receptor protein tyrosine kinase activity"/>
    <property type="evidence" value="ECO:0007669"/>
    <property type="project" value="UniProtKB-EC"/>
</dbReference>
<keyword evidence="4 14" id="KW-0547">Nucleotide-binding</keyword>
<keyword evidence="3 19" id="KW-0812">Transmembrane</keyword>
<dbReference type="FunFam" id="1.10.510.10:FF:000554">
    <property type="entry name" value="Predicted protein"/>
    <property type="match status" value="1"/>
</dbReference>
<dbReference type="InterPro" id="IPR001881">
    <property type="entry name" value="EGF-like_Ca-bd_dom"/>
</dbReference>
<evidence type="ECO:0000259" key="20">
    <source>
        <dbReference type="PROSITE" id="PS50011"/>
    </source>
</evidence>
<feature type="domain" description="EGF-like" evidence="21">
    <location>
        <begin position="140"/>
        <end position="179"/>
    </location>
</feature>
<dbReference type="InterPro" id="IPR008266">
    <property type="entry name" value="Tyr_kinase_AS"/>
</dbReference>
<dbReference type="OrthoDB" id="4062651at2759"/>
<dbReference type="InterPro" id="IPR001245">
    <property type="entry name" value="Ser-Thr/Tyr_kinase_cat_dom"/>
</dbReference>
<feature type="domain" description="Ig-like" evidence="22">
    <location>
        <begin position="37"/>
        <end position="123"/>
    </location>
</feature>
<comment type="catalytic activity">
    <reaction evidence="12">
        <text>L-tyrosyl-[protein] + ATP = O-phospho-L-tyrosyl-[protein] + ADP + H(+)</text>
        <dbReference type="Rhea" id="RHEA:10596"/>
        <dbReference type="Rhea" id="RHEA-COMP:10136"/>
        <dbReference type="Rhea" id="RHEA-COMP:20101"/>
        <dbReference type="ChEBI" id="CHEBI:15378"/>
        <dbReference type="ChEBI" id="CHEBI:30616"/>
        <dbReference type="ChEBI" id="CHEBI:46858"/>
        <dbReference type="ChEBI" id="CHEBI:61978"/>
        <dbReference type="ChEBI" id="CHEBI:456216"/>
        <dbReference type="EC" id="2.7.10.1"/>
    </reaction>
</comment>
<evidence type="ECO:0000256" key="5">
    <source>
        <dbReference type="ARBA" id="ARBA00022777"/>
    </source>
</evidence>
<evidence type="ECO:0000256" key="12">
    <source>
        <dbReference type="ARBA" id="ARBA00051243"/>
    </source>
</evidence>
<dbReference type="Gene3D" id="1.10.510.10">
    <property type="entry name" value="Transferase(Phosphotransferase) domain 1"/>
    <property type="match status" value="1"/>
</dbReference>
<keyword evidence="5" id="KW-0418">Kinase</keyword>
<dbReference type="Pfam" id="PF07714">
    <property type="entry name" value="PK_Tyr_Ser-Thr"/>
    <property type="match status" value="1"/>
</dbReference>
<accession>A0A914AFI7</accession>
<organism evidence="23 24">
    <name type="scientific">Patiria miniata</name>
    <name type="common">Bat star</name>
    <name type="synonym">Asterina miniata</name>
    <dbReference type="NCBI Taxonomy" id="46514"/>
    <lineage>
        <taxon>Eukaryota</taxon>
        <taxon>Metazoa</taxon>
        <taxon>Echinodermata</taxon>
        <taxon>Eleutherozoa</taxon>
        <taxon>Asterozoa</taxon>
        <taxon>Asteroidea</taxon>
        <taxon>Valvatacea</taxon>
        <taxon>Valvatida</taxon>
        <taxon>Asterinidae</taxon>
        <taxon>Patiria</taxon>
    </lineage>
</organism>
<feature type="domain" description="Protein kinase" evidence="20">
    <location>
        <begin position="297"/>
        <end position="570"/>
    </location>
</feature>
<dbReference type="RefSeq" id="XP_038062502.1">
    <property type="nucleotide sequence ID" value="XM_038206574.1"/>
</dbReference>
<protein>
    <recommendedName>
        <fullName evidence="25">Receptor protein-tyrosine kinase</fullName>
    </recommendedName>
</protein>
<dbReference type="GO" id="GO:0005509">
    <property type="term" value="F:calcium ion binding"/>
    <property type="evidence" value="ECO:0007669"/>
    <property type="project" value="InterPro"/>
</dbReference>
<dbReference type="PRINTS" id="PR00109">
    <property type="entry name" value="TYRKINASE"/>
</dbReference>
<evidence type="ECO:0000256" key="8">
    <source>
        <dbReference type="ARBA" id="ARBA00023136"/>
    </source>
</evidence>
<evidence type="ECO:0000256" key="1">
    <source>
        <dbReference type="ARBA" id="ARBA00004167"/>
    </source>
</evidence>
<feature type="active site" description="Proton acceptor" evidence="13">
    <location>
        <position position="429"/>
    </location>
</feature>
<comment type="subcellular location">
    <subcellularLocation>
        <location evidence="1">Membrane</location>
        <topology evidence="1">Single-pass membrane protein</topology>
    </subcellularLocation>
</comment>
<keyword evidence="8 19" id="KW-0472">Membrane</keyword>
<dbReference type="PROSITE" id="PS50835">
    <property type="entry name" value="IG_LIKE"/>
    <property type="match status" value="1"/>
</dbReference>
<evidence type="ECO:0008006" key="25">
    <source>
        <dbReference type="Google" id="ProtNLM"/>
    </source>
</evidence>
<evidence type="ECO:0000256" key="11">
    <source>
        <dbReference type="ARBA" id="ARBA00023180"/>
    </source>
</evidence>
<keyword evidence="11" id="KW-0325">Glycoprotein</keyword>
<reference evidence="23" key="1">
    <citation type="submission" date="2022-11" db="UniProtKB">
        <authorList>
            <consortium name="EnsemblMetazoa"/>
        </authorList>
    </citation>
    <scope>IDENTIFICATION</scope>
</reference>
<keyword evidence="2" id="KW-0808">Transferase</keyword>
<dbReference type="GO" id="GO:0005886">
    <property type="term" value="C:plasma membrane"/>
    <property type="evidence" value="ECO:0007669"/>
    <property type="project" value="TreeGrafter"/>
</dbReference>
<keyword evidence="15" id="KW-0460">Magnesium</keyword>
<dbReference type="SMART" id="SM00181">
    <property type="entry name" value="EGF"/>
    <property type="match status" value="1"/>
</dbReference>
<evidence type="ECO:0000256" key="10">
    <source>
        <dbReference type="ARBA" id="ARBA00023157"/>
    </source>
</evidence>
<dbReference type="PROSITE" id="PS00109">
    <property type="entry name" value="PROTEIN_KINASE_TYR"/>
    <property type="match status" value="1"/>
</dbReference>
<dbReference type="GO" id="GO:0007169">
    <property type="term" value="P:cell surface receptor protein tyrosine kinase signaling pathway"/>
    <property type="evidence" value="ECO:0007669"/>
    <property type="project" value="TreeGrafter"/>
</dbReference>
<evidence type="ECO:0000256" key="18">
    <source>
        <dbReference type="PROSITE-ProRule" id="PRU10141"/>
    </source>
</evidence>
<dbReference type="InterPro" id="IPR020635">
    <property type="entry name" value="Tyr_kinase_cat_dom"/>
</dbReference>
<dbReference type="PROSITE" id="PS50011">
    <property type="entry name" value="PROTEIN_KINASE_DOM"/>
    <property type="match status" value="1"/>
</dbReference>
<dbReference type="GO" id="GO:0043235">
    <property type="term" value="C:receptor complex"/>
    <property type="evidence" value="ECO:0007669"/>
    <property type="project" value="TreeGrafter"/>
</dbReference>
<feature type="site" description="Important for interaction with phosphotyrosine-binding proteins" evidence="16">
    <location>
        <position position="569"/>
    </location>
</feature>
<feature type="binding site" evidence="14">
    <location>
        <begin position="376"/>
        <end position="382"/>
    </location>
    <ligand>
        <name>ATP</name>
        <dbReference type="ChEBI" id="CHEBI:30616"/>
    </ligand>
</feature>
<keyword evidence="17" id="KW-0245">EGF-like domain</keyword>
<evidence type="ECO:0000313" key="23">
    <source>
        <dbReference type="EnsemblMetazoa" id="XP_038062502.1"/>
    </source>
</evidence>
<evidence type="ECO:0000256" key="14">
    <source>
        <dbReference type="PIRSR" id="PIRSR000615-2"/>
    </source>
</evidence>
<feature type="binding site" evidence="14 18">
    <location>
        <position position="328"/>
    </location>
    <ligand>
        <name>ATP</name>
        <dbReference type="ChEBI" id="CHEBI:30616"/>
    </ligand>
</feature>
<dbReference type="SMART" id="SM00179">
    <property type="entry name" value="EGF_CA"/>
    <property type="match status" value="1"/>
</dbReference>
<keyword evidence="15" id="KW-0479">Metal-binding</keyword>
<dbReference type="GO" id="GO:0005524">
    <property type="term" value="F:ATP binding"/>
    <property type="evidence" value="ECO:0007669"/>
    <property type="project" value="UniProtKB-UniRule"/>
</dbReference>
<dbReference type="InterPro" id="IPR000152">
    <property type="entry name" value="EGF-type_Asp/Asn_hydroxyl_site"/>
</dbReference>
<evidence type="ECO:0000256" key="15">
    <source>
        <dbReference type="PIRSR" id="PIRSR000615-3"/>
    </source>
</evidence>
<evidence type="ECO:0000256" key="17">
    <source>
        <dbReference type="PROSITE-ProRule" id="PRU00076"/>
    </source>
</evidence>
<dbReference type="PANTHER" id="PTHR24416:SF613">
    <property type="entry name" value="RECEPTOR PROTEIN-TYROSINE KINASE"/>
    <property type="match status" value="1"/>
</dbReference>
<dbReference type="PANTHER" id="PTHR24416">
    <property type="entry name" value="TYROSINE-PROTEIN KINASE RECEPTOR"/>
    <property type="match status" value="1"/>
</dbReference>
<dbReference type="InterPro" id="IPR011009">
    <property type="entry name" value="Kinase-like_dom_sf"/>
</dbReference>
<sequence length="590" mass="64544">MSRLSAFGFPVFSPSAIDNCLVMADTDVGASSVVTSSSLMILPGPEVLASPDTNVTLTCIVAGDAVHHDLILRWLFENEVRGFCNFSSGEFPGSFTGQGVYERRCNLTVGPVDNSSVGIYKCQYFDGKQVFAQKLKFIIDMNECDDDSTNDCDANADCVDLVDGFDCICKDGFTVDEATGNCQKSNLDGSVGVNSAVIAVCASVVLLVIVVVALAVFALLSFKRMRGQASMTQNAMLSTEAAESAVAMLVTSYEDRIARAAAASYEIESTRQRELASKGGGLPSWAKPWEILWSDLLLDDEVLGRGNFGEVRSGAVRIGGKVIRAAIKMLKEHSSSSEKDEFMQEFKTMSSIGHHVNIVCLFGACKHQDVLYVALEYLPYGDLRSYLRTARSQSDSDEDALSSGQLVQFALDVAKGMEHLAQAGVIHRDLAARNVLVGEELVAKVSDFGLSRGEDFYVQMSSKRVPLRWLAIESVRHNTYTTKSDVWSFGILLWEIATVGGTPYPTIDSDSLPGKLLQGYRMAKPSNCDDHSYALMRKCWDEDPNNRPTFTELVSILSGMAVNNTNSTYMAMDSIRYINWSAIRPEFDDK</sequence>
<dbReference type="InterPro" id="IPR017441">
    <property type="entry name" value="Protein_kinase_ATP_BS"/>
</dbReference>
<dbReference type="CDD" id="cd00054">
    <property type="entry name" value="EGF_CA"/>
    <property type="match status" value="1"/>
</dbReference>
<dbReference type="InterPro" id="IPR036179">
    <property type="entry name" value="Ig-like_dom_sf"/>
</dbReference>
<evidence type="ECO:0000256" key="3">
    <source>
        <dbReference type="ARBA" id="ARBA00022692"/>
    </source>
</evidence>
<keyword evidence="6 14" id="KW-0067">ATP-binding</keyword>
<dbReference type="InterPro" id="IPR050122">
    <property type="entry name" value="RTK"/>
</dbReference>
<feature type="binding site" evidence="15">
    <location>
        <position position="447"/>
    </location>
    <ligand>
        <name>Mg(2+)</name>
        <dbReference type="ChEBI" id="CHEBI:18420"/>
    </ligand>
</feature>
<proteinExistence type="predicted"/>
<dbReference type="GeneID" id="119732989"/>
<evidence type="ECO:0000313" key="24">
    <source>
        <dbReference type="Proteomes" id="UP000887568"/>
    </source>
</evidence>
<dbReference type="CDD" id="cd00192">
    <property type="entry name" value="PTKc"/>
    <property type="match status" value="1"/>
</dbReference>
<feature type="binding site" evidence="14">
    <location>
        <begin position="304"/>
        <end position="311"/>
    </location>
    <ligand>
        <name>ATP</name>
        <dbReference type="ChEBI" id="CHEBI:30616"/>
    </ligand>
</feature>
<comment type="caution">
    <text evidence="17">Lacks conserved residue(s) required for the propagation of feature annotation.</text>
</comment>
<dbReference type="Gene3D" id="3.30.200.20">
    <property type="entry name" value="Phosphorylase Kinase, domain 1"/>
    <property type="match status" value="1"/>
</dbReference>
<evidence type="ECO:0000256" key="7">
    <source>
        <dbReference type="ARBA" id="ARBA00022989"/>
    </source>
</evidence>
<name>A0A914AFI7_PATMI</name>
<keyword evidence="24" id="KW-1185">Reference proteome</keyword>
<keyword evidence="10" id="KW-1015">Disulfide bond</keyword>
<dbReference type="InterPro" id="IPR007110">
    <property type="entry name" value="Ig-like_dom"/>
</dbReference>
<feature type="binding site" evidence="15">
    <location>
        <position position="434"/>
    </location>
    <ligand>
        <name>Mg(2+)</name>
        <dbReference type="ChEBI" id="CHEBI:18420"/>
    </ligand>
</feature>
<evidence type="ECO:0000259" key="22">
    <source>
        <dbReference type="PROSITE" id="PS50835"/>
    </source>
</evidence>
<dbReference type="PROSITE" id="PS50026">
    <property type="entry name" value="EGF_3"/>
    <property type="match status" value="1"/>
</dbReference>
<dbReference type="PROSITE" id="PS00010">
    <property type="entry name" value="ASX_HYDROXYL"/>
    <property type="match status" value="1"/>
</dbReference>
<evidence type="ECO:0000256" key="4">
    <source>
        <dbReference type="ARBA" id="ARBA00022741"/>
    </source>
</evidence>